<proteinExistence type="predicted"/>
<dbReference type="EMBL" id="FOZW01000001">
    <property type="protein sequence ID" value="SFS30801.1"/>
    <property type="molecule type" value="Genomic_DNA"/>
</dbReference>
<name>A0A1I6NSE6_9RHOB</name>
<evidence type="ECO:0000313" key="2">
    <source>
        <dbReference type="Proteomes" id="UP000199392"/>
    </source>
</evidence>
<dbReference type="RefSeq" id="WP_092426743.1">
    <property type="nucleotide sequence ID" value="NZ_FNCL01000008.1"/>
</dbReference>
<reference evidence="2" key="1">
    <citation type="submission" date="2016-10" db="EMBL/GenBank/DDBJ databases">
        <authorList>
            <person name="Varghese N."/>
            <person name="Submissions S."/>
        </authorList>
    </citation>
    <scope>NUCLEOTIDE SEQUENCE [LARGE SCALE GENOMIC DNA]</scope>
    <source>
        <strain evidence="2">DSM 26894</strain>
    </source>
</reference>
<evidence type="ECO:0000313" key="1">
    <source>
        <dbReference type="EMBL" id="SFS30801.1"/>
    </source>
</evidence>
<gene>
    <name evidence="1" type="ORF">SAMN04488050_10129</name>
</gene>
<evidence type="ECO:0008006" key="3">
    <source>
        <dbReference type="Google" id="ProtNLM"/>
    </source>
</evidence>
<keyword evidence="2" id="KW-1185">Reference proteome</keyword>
<protein>
    <recommendedName>
        <fullName evidence="3">DUF1127 domain-containing protein</fullName>
    </recommendedName>
</protein>
<organism evidence="1 2">
    <name type="scientific">Alloyangia pacifica</name>
    <dbReference type="NCBI Taxonomy" id="311180"/>
    <lineage>
        <taxon>Bacteria</taxon>
        <taxon>Pseudomonadati</taxon>
        <taxon>Pseudomonadota</taxon>
        <taxon>Alphaproteobacteria</taxon>
        <taxon>Rhodobacterales</taxon>
        <taxon>Roseobacteraceae</taxon>
        <taxon>Alloyangia</taxon>
    </lineage>
</organism>
<sequence length="68" mass="8238">MPRPIAMRSPLSLRPPRLPFWRWLKDFLIREDRKYREARRYDALDAAARRDMGLPPRVEPPRLPGARW</sequence>
<accession>A0A1I6NSE6</accession>
<dbReference type="Proteomes" id="UP000199392">
    <property type="component" value="Unassembled WGS sequence"/>
</dbReference>
<dbReference type="STRING" id="311180.SAMN04488050_10129"/>
<dbReference type="AlphaFoldDB" id="A0A1I6NSE6"/>